<comment type="cofactor">
    <cofactor evidence="6">
        <name>Zn(2+)</name>
        <dbReference type="ChEBI" id="CHEBI:29105"/>
    </cofactor>
    <text evidence="6">Binds 1 zinc ion per subunit.</text>
</comment>
<dbReference type="PANTHER" id="PTHR22726">
    <property type="entry name" value="METALLOENDOPEPTIDASE OMA1"/>
    <property type="match status" value="1"/>
</dbReference>
<keyword evidence="2" id="KW-0479">Metal-binding</keyword>
<sequence length="333" mass="35281">MVSISGMPVIRGVFLLLACALAGCSTLHGGTARPPIEVVTTLRQADVRVRSVFDRLARANVGHCAAVRPEIGLILFTPGQYDAGYRDALRTLYGTTARLGVEAVLPGSPAASAGLRSGDAITAIDGAPIPEESGVALLDAATEQMEQAAADGKATLTVRDADGERSAMIVPRRTCDAYIDLKVDDDRDAGTDGKTIQLTTGLLNMVPSDDQLAAVIAHEFAHIVLRHPERMESADVGTGLFAGIGKNGAIVRRTEREADELSVFLMANAGFDPHAAAAFWRGPGRKLGGFLSDGTHAGADERAELLDSMVPRLSGQDDEFWEKLIASRDRPLR</sequence>
<dbReference type="InterPro" id="IPR036034">
    <property type="entry name" value="PDZ_sf"/>
</dbReference>
<keyword evidence="3 6" id="KW-0378">Hydrolase</keyword>
<accession>A0ABZ0B6X7</accession>
<dbReference type="InterPro" id="IPR051156">
    <property type="entry name" value="Mito/Outer_Membr_Metalloprot"/>
</dbReference>
<dbReference type="PANTHER" id="PTHR22726:SF1">
    <property type="entry name" value="METALLOENDOPEPTIDASE OMA1, MITOCHONDRIAL"/>
    <property type="match status" value="1"/>
</dbReference>
<feature type="chain" id="PRO_5046448758" evidence="7">
    <location>
        <begin position="23"/>
        <end position="333"/>
    </location>
</feature>
<keyword evidence="1 6" id="KW-0645">Protease</keyword>
<evidence type="ECO:0000256" key="5">
    <source>
        <dbReference type="ARBA" id="ARBA00023049"/>
    </source>
</evidence>
<evidence type="ECO:0000256" key="2">
    <source>
        <dbReference type="ARBA" id="ARBA00022723"/>
    </source>
</evidence>
<protein>
    <submittedName>
        <fullName evidence="9">M48 family metallopeptidase</fullName>
    </submittedName>
</protein>
<evidence type="ECO:0000313" key="9">
    <source>
        <dbReference type="EMBL" id="WNO53013.1"/>
    </source>
</evidence>
<evidence type="ECO:0000256" key="7">
    <source>
        <dbReference type="SAM" id="SignalP"/>
    </source>
</evidence>
<dbReference type="Pfam" id="PF17820">
    <property type="entry name" value="PDZ_6"/>
    <property type="match status" value="1"/>
</dbReference>
<feature type="domain" description="PDZ" evidence="8">
    <location>
        <begin position="101"/>
        <end position="153"/>
    </location>
</feature>
<dbReference type="PROSITE" id="PS50106">
    <property type="entry name" value="PDZ"/>
    <property type="match status" value="1"/>
</dbReference>
<dbReference type="Pfam" id="PF01435">
    <property type="entry name" value="Peptidase_M48"/>
    <property type="match status" value="1"/>
</dbReference>
<feature type="signal peptide" evidence="7">
    <location>
        <begin position="1"/>
        <end position="22"/>
    </location>
</feature>
<comment type="similarity">
    <text evidence="6">Belongs to the peptidase M48 family.</text>
</comment>
<dbReference type="Gene3D" id="2.30.42.10">
    <property type="match status" value="1"/>
</dbReference>
<gene>
    <name evidence="9" type="ORF">RPR59_11175</name>
</gene>
<keyword evidence="7" id="KW-0732">Signal</keyword>
<evidence type="ECO:0000313" key="10">
    <source>
        <dbReference type="Proteomes" id="UP001302249"/>
    </source>
</evidence>
<evidence type="ECO:0000256" key="3">
    <source>
        <dbReference type="ARBA" id="ARBA00022801"/>
    </source>
</evidence>
<dbReference type="InterPro" id="IPR001915">
    <property type="entry name" value="Peptidase_M48"/>
</dbReference>
<dbReference type="Proteomes" id="UP001302249">
    <property type="component" value="Chromosome"/>
</dbReference>
<evidence type="ECO:0000256" key="1">
    <source>
        <dbReference type="ARBA" id="ARBA00022670"/>
    </source>
</evidence>
<dbReference type="InterPro" id="IPR001478">
    <property type="entry name" value="PDZ"/>
</dbReference>
<reference evidence="9 10" key="1">
    <citation type="submission" date="2023-09" db="EMBL/GenBank/DDBJ databases">
        <authorList>
            <person name="Rey-Velasco X."/>
        </authorList>
    </citation>
    <scope>NUCLEOTIDE SEQUENCE [LARGE SCALE GENOMIC DNA]</scope>
    <source>
        <strain evidence="9 10">W311</strain>
    </source>
</reference>
<evidence type="ECO:0000256" key="4">
    <source>
        <dbReference type="ARBA" id="ARBA00022833"/>
    </source>
</evidence>
<dbReference type="EMBL" id="CP135076">
    <property type="protein sequence ID" value="WNO53013.1"/>
    <property type="molecule type" value="Genomic_DNA"/>
</dbReference>
<organism evidence="9 10">
    <name type="scientific">Stakelama saccharophila</name>
    <dbReference type="NCBI Taxonomy" id="3075605"/>
    <lineage>
        <taxon>Bacteria</taxon>
        <taxon>Pseudomonadati</taxon>
        <taxon>Pseudomonadota</taxon>
        <taxon>Alphaproteobacteria</taxon>
        <taxon>Sphingomonadales</taxon>
        <taxon>Sphingomonadaceae</taxon>
        <taxon>Stakelama</taxon>
    </lineage>
</organism>
<dbReference type="SUPFAM" id="SSF50156">
    <property type="entry name" value="PDZ domain-like"/>
    <property type="match status" value="1"/>
</dbReference>
<evidence type="ECO:0000259" key="8">
    <source>
        <dbReference type="PROSITE" id="PS50106"/>
    </source>
</evidence>
<keyword evidence="4 6" id="KW-0862">Zinc</keyword>
<evidence type="ECO:0000256" key="6">
    <source>
        <dbReference type="RuleBase" id="RU003983"/>
    </source>
</evidence>
<keyword evidence="10" id="KW-1185">Reference proteome</keyword>
<keyword evidence="5 6" id="KW-0482">Metalloprotease</keyword>
<dbReference type="InterPro" id="IPR041489">
    <property type="entry name" value="PDZ_6"/>
</dbReference>
<dbReference type="RefSeq" id="WP_313914043.1">
    <property type="nucleotide sequence ID" value="NZ_CP135076.1"/>
</dbReference>
<name>A0ABZ0B6X7_9SPHN</name>
<proteinExistence type="inferred from homology"/>